<name>A0A6J5NT65_9CAUD</name>
<proteinExistence type="predicted"/>
<reference evidence="1" key="1">
    <citation type="submission" date="2020-04" db="EMBL/GenBank/DDBJ databases">
        <authorList>
            <person name="Chiriac C."/>
            <person name="Salcher M."/>
            <person name="Ghai R."/>
            <person name="Kavagutti S V."/>
        </authorList>
    </citation>
    <scope>NUCLEOTIDE SEQUENCE</scope>
</reference>
<protein>
    <submittedName>
        <fullName evidence="1">Uncharacterized protein</fullName>
    </submittedName>
</protein>
<gene>
    <name evidence="1" type="ORF">UFOVP723_127</name>
</gene>
<organism evidence="1">
    <name type="scientific">uncultured Caudovirales phage</name>
    <dbReference type="NCBI Taxonomy" id="2100421"/>
    <lineage>
        <taxon>Viruses</taxon>
        <taxon>Duplodnaviria</taxon>
        <taxon>Heunggongvirae</taxon>
        <taxon>Uroviricota</taxon>
        <taxon>Caudoviricetes</taxon>
        <taxon>Peduoviridae</taxon>
        <taxon>Maltschvirus</taxon>
        <taxon>Maltschvirus maltsch</taxon>
    </lineage>
</organism>
<sequence length="44" mass="4508">MEKMALKGMTAVAIGLSGIVLYAMIYAVIQASTGGAHASYTAVF</sequence>
<evidence type="ECO:0000313" key="1">
    <source>
        <dbReference type="EMBL" id="CAB4160285.1"/>
    </source>
</evidence>
<accession>A0A6J5NT65</accession>
<dbReference type="EMBL" id="LR796697">
    <property type="protein sequence ID" value="CAB4160285.1"/>
    <property type="molecule type" value="Genomic_DNA"/>
</dbReference>